<dbReference type="HOGENOM" id="CLU_021095_0_2_9"/>
<name>A0A0E2Q0J7_STRTR</name>
<protein>
    <recommendedName>
        <fullName evidence="4">Type I restriction modification DNA specificity domain-containing protein</fullName>
    </recommendedName>
</protein>
<dbReference type="REBASE" id="80096">
    <property type="entry name" value="S.Sth496ORF7880P"/>
</dbReference>
<comment type="caution">
    <text evidence="5">The sequence shown here is derived from an EMBL/GenBank/DDBJ whole genome shotgun (WGS) entry which is preliminary data.</text>
</comment>
<dbReference type="InterPro" id="IPR052021">
    <property type="entry name" value="Type-I_RS_S_subunit"/>
</dbReference>
<evidence type="ECO:0000256" key="3">
    <source>
        <dbReference type="ARBA" id="ARBA00023125"/>
    </source>
</evidence>
<dbReference type="GO" id="GO:0009307">
    <property type="term" value="P:DNA restriction-modification system"/>
    <property type="evidence" value="ECO:0007669"/>
    <property type="project" value="UniProtKB-KW"/>
</dbReference>
<dbReference type="AlphaFoldDB" id="A0A0E2Q0J7"/>
<dbReference type="CDD" id="cd17294">
    <property type="entry name" value="RMtype1_S_MmaC7ORF19P_TRD1-CR1_like"/>
    <property type="match status" value="1"/>
</dbReference>
<dbReference type="InterPro" id="IPR044946">
    <property type="entry name" value="Restrct_endonuc_typeI_TRD_sf"/>
</dbReference>
<feature type="domain" description="Type I restriction modification DNA specificity" evidence="4">
    <location>
        <begin position="20"/>
        <end position="197"/>
    </location>
</feature>
<sequence length="414" mass="46385">MTNSKHLPKRRFKEFELDGEWEQLKLGDHANILTGGTPNTSISSYWEPKEIPWMSSGEVNKRRLDKTDNMISNDGIRNSSARWVKKHSILIALAGQGKTRGMVAVNNIPLTTNQSVAAIEPDKTLNYEFVFQNLSKRYDELRLISSGDGSRGGLNKQIVSDISIACPNVNEQELIGNFLADFDSLITMNQHKLDKLKNLKKAYLSEMFPAEGERVPKRRLPGFEGEWSTKKLREITSLITKGTTPLEKSGEGEVNFIKVENLDASNGKILSCSKISSEEHNGYLKRSQLNENDILFSIAGTLGRIGIVESRILPANTNQALAIIRNKRSNLRYLAIALKSGSITNFILSNPTIGAQPNLSLEQVGSLEIPFPSLDEQKQIGEFFHKLDQSITLQQQKLDKLKDLKKAYLNELFV</sequence>
<dbReference type="Gene3D" id="3.90.220.20">
    <property type="entry name" value="DNA methylase specificity domains"/>
    <property type="match status" value="2"/>
</dbReference>
<dbReference type="GO" id="GO:0003677">
    <property type="term" value="F:DNA binding"/>
    <property type="evidence" value="ECO:0007669"/>
    <property type="project" value="UniProtKB-KW"/>
</dbReference>
<dbReference type="EMBL" id="AZJT01000058">
    <property type="protein sequence ID" value="ETW88769.1"/>
    <property type="molecule type" value="Genomic_DNA"/>
</dbReference>
<keyword evidence="3" id="KW-0238">DNA-binding</keyword>
<keyword evidence="2" id="KW-0680">Restriction system</keyword>
<evidence type="ECO:0000259" key="4">
    <source>
        <dbReference type="Pfam" id="PF01420"/>
    </source>
</evidence>
<dbReference type="Pfam" id="PF01420">
    <property type="entry name" value="Methylase_S"/>
    <property type="match status" value="2"/>
</dbReference>
<gene>
    <name evidence="5" type="ORF">X841_07875</name>
</gene>
<organism evidence="5 6">
    <name type="scientific">Streptococcus thermophilus M17PTZA496</name>
    <dbReference type="NCBI Taxonomy" id="1433289"/>
    <lineage>
        <taxon>Bacteria</taxon>
        <taxon>Bacillati</taxon>
        <taxon>Bacillota</taxon>
        <taxon>Bacilli</taxon>
        <taxon>Lactobacillales</taxon>
        <taxon>Streptococcaceae</taxon>
        <taxon>Streptococcus</taxon>
    </lineage>
</organism>
<accession>A0A0E2Q0J7</accession>
<feature type="domain" description="Type I restriction modification DNA specificity" evidence="4">
    <location>
        <begin position="226"/>
        <end position="402"/>
    </location>
</feature>
<proteinExistence type="inferred from homology"/>
<evidence type="ECO:0000256" key="2">
    <source>
        <dbReference type="ARBA" id="ARBA00022747"/>
    </source>
</evidence>
<dbReference type="RefSeq" id="WP_084828947.1">
    <property type="nucleotide sequence ID" value="NZ_CM002372.1"/>
</dbReference>
<dbReference type="PANTHER" id="PTHR30408">
    <property type="entry name" value="TYPE-1 RESTRICTION ENZYME ECOKI SPECIFICITY PROTEIN"/>
    <property type="match status" value="1"/>
</dbReference>
<dbReference type="PANTHER" id="PTHR30408:SF12">
    <property type="entry name" value="TYPE I RESTRICTION ENZYME MJAVIII SPECIFICITY SUBUNIT"/>
    <property type="match status" value="1"/>
</dbReference>
<comment type="similarity">
    <text evidence="1">Belongs to the type-I restriction system S methylase family.</text>
</comment>
<dbReference type="Proteomes" id="UP000024559">
    <property type="component" value="Chromosome"/>
</dbReference>
<dbReference type="InterPro" id="IPR000055">
    <property type="entry name" value="Restrct_endonuc_typeI_TRD"/>
</dbReference>
<dbReference type="PATRIC" id="fig|1433289.7.peg.1630"/>
<evidence type="ECO:0000256" key="1">
    <source>
        <dbReference type="ARBA" id="ARBA00010923"/>
    </source>
</evidence>
<evidence type="ECO:0000313" key="5">
    <source>
        <dbReference type="EMBL" id="ETW88769.1"/>
    </source>
</evidence>
<reference evidence="6" key="1">
    <citation type="submission" date="2013-12" db="EMBL/GenBank/DDBJ databases">
        <title>Genome sequences of Streptococcus thermophilus strains MTH17CL396 and M17PTZA496 isolated from Fontina cheese in Valle d'Aosta region (Italy).</title>
        <authorList>
            <person name="Treu L."/>
            <person name="Giacomini A."/>
            <person name="Corich V."/>
            <person name="Vendramin V."/>
            <person name="Bovo B."/>
        </authorList>
    </citation>
    <scope>NUCLEOTIDE SEQUENCE [LARGE SCALE GENOMIC DNA]</scope>
    <source>
        <strain evidence="6">M17PTZA496</strain>
    </source>
</reference>
<dbReference type="SUPFAM" id="SSF116734">
    <property type="entry name" value="DNA methylase specificity domain"/>
    <property type="match status" value="2"/>
</dbReference>
<evidence type="ECO:0000313" key="6">
    <source>
        <dbReference type="Proteomes" id="UP000024559"/>
    </source>
</evidence>
<dbReference type="CDD" id="cd17246">
    <property type="entry name" value="RMtype1_S_SonII-TRD2-CR2_like"/>
    <property type="match status" value="1"/>
</dbReference>